<dbReference type="GO" id="GO:0008725">
    <property type="term" value="F:DNA-3-methyladenine glycosylase activity"/>
    <property type="evidence" value="ECO:0007669"/>
    <property type="project" value="InterPro"/>
</dbReference>
<keyword evidence="3" id="KW-1185">Reference proteome</keyword>
<protein>
    <submittedName>
        <fullName evidence="2">DNA-3-methyladenine glycosylase I</fullName>
    </submittedName>
</protein>
<comment type="caution">
    <text evidence="2">The sequence shown here is derived from an EMBL/GenBank/DDBJ whole genome shotgun (WGS) entry which is preliminary data.</text>
</comment>
<dbReference type="PANTHER" id="PTHR30037:SF4">
    <property type="entry name" value="DNA-3-METHYLADENINE GLYCOSYLASE I"/>
    <property type="match status" value="1"/>
</dbReference>
<feature type="binding site" evidence="1">
    <location>
        <position position="4"/>
    </location>
    <ligand>
        <name>Zn(2+)</name>
        <dbReference type="ChEBI" id="CHEBI:29105"/>
    </ligand>
</feature>
<keyword evidence="1" id="KW-0479">Metal-binding</keyword>
<dbReference type="EMBL" id="JAAXPN010000007">
    <property type="protein sequence ID" value="NKZ24501.1"/>
    <property type="molecule type" value="Genomic_DNA"/>
</dbReference>
<sequence>MQRCQWITGQPGFYVNYHDHEWGKPIYGDQKLFACLVLELFQAGLSFKTILNKRANFQTAFAHFAIDQVAQFTAVDVERLMQDAGIVRHRAKILAAITNAQCIVKLQAQGQTFTDFVWQFVDNQVIDHQITTMATIPTSISATQQLQKALKKAGFKFVGEKTVYAFMQAAGLVNDHEITCAFHG</sequence>
<gene>
    <name evidence="2" type="ORF">HF964_06790</name>
</gene>
<organism evidence="2 3">
    <name type="scientific">Periweissella fabalis</name>
    <dbReference type="NCBI Taxonomy" id="1070421"/>
    <lineage>
        <taxon>Bacteria</taxon>
        <taxon>Bacillati</taxon>
        <taxon>Bacillota</taxon>
        <taxon>Bacilli</taxon>
        <taxon>Lactobacillales</taxon>
        <taxon>Lactobacillaceae</taxon>
        <taxon>Periweissella</taxon>
    </lineage>
</organism>
<dbReference type="AlphaFoldDB" id="A0A7X6S3R1"/>
<dbReference type="InterPro" id="IPR011257">
    <property type="entry name" value="DNA_glycosylase"/>
</dbReference>
<accession>A0A7X6S3R1</accession>
<feature type="binding site" evidence="1">
    <location>
        <position position="176"/>
    </location>
    <ligand>
        <name>Zn(2+)</name>
        <dbReference type="ChEBI" id="CHEBI:29105"/>
    </ligand>
</feature>
<dbReference type="Proteomes" id="UP000549765">
    <property type="component" value="Unassembled WGS sequence"/>
</dbReference>
<proteinExistence type="predicted"/>
<evidence type="ECO:0000313" key="3">
    <source>
        <dbReference type="Proteomes" id="UP000549765"/>
    </source>
</evidence>
<evidence type="ECO:0000256" key="1">
    <source>
        <dbReference type="PIRSR" id="PIRSR605019-1"/>
    </source>
</evidence>
<dbReference type="Gene3D" id="1.10.340.30">
    <property type="entry name" value="Hypothetical protein, domain 2"/>
    <property type="match status" value="1"/>
</dbReference>
<dbReference type="InterPro" id="IPR052891">
    <property type="entry name" value="DNA-3mA_glycosylase"/>
</dbReference>
<reference evidence="2 3" key="1">
    <citation type="submission" date="2020-04" db="EMBL/GenBank/DDBJ databases">
        <title>MicrobeNet Type strains.</title>
        <authorList>
            <person name="Nicholson A.C."/>
        </authorList>
    </citation>
    <scope>NUCLEOTIDE SEQUENCE [LARGE SCALE GENOMIC DNA]</scope>
    <source>
        <strain evidence="2 3">CCUG 61472</strain>
    </source>
</reference>
<evidence type="ECO:0000313" key="2">
    <source>
        <dbReference type="EMBL" id="NKZ24501.1"/>
    </source>
</evidence>
<dbReference type="Pfam" id="PF03352">
    <property type="entry name" value="Adenine_glyco"/>
    <property type="match status" value="1"/>
</dbReference>
<feature type="binding site" evidence="1">
    <location>
        <position position="18"/>
    </location>
    <ligand>
        <name>Zn(2+)</name>
        <dbReference type="ChEBI" id="CHEBI:29105"/>
    </ligand>
</feature>
<keyword evidence="1" id="KW-0862">Zinc</keyword>
<dbReference type="RefSeq" id="WP_168722298.1">
    <property type="nucleotide sequence ID" value="NZ_JAAXPN010000007.1"/>
</dbReference>
<dbReference type="GO" id="GO:0006284">
    <property type="term" value="P:base-excision repair"/>
    <property type="evidence" value="ECO:0007669"/>
    <property type="project" value="InterPro"/>
</dbReference>
<dbReference type="PANTHER" id="PTHR30037">
    <property type="entry name" value="DNA-3-METHYLADENINE GLYCOSYLASE 1"/>
    <property type="match status" value="1"/>
</dbReference>
<dbReference type="SUPFAM" id="SSF48150">
    <property type="entry name" value="DNA-glycosylase"/>
    <property type="match status" value="1"/>
</dbReference>
<dbReference type="InterPro" id="IPR005019">
    <property type="entry name" value="Adenine_glyco"/>
</dbReference>
<feature type="binding site" evidence="1">
    <location>
        <position position="180"/>
    </location>
    <ligand>
        <name>Zn(2+)</name>
        <dbReference type="ChEBI" id="CHEBI:29105"/>
    </ligand>
</feature>
<name>A0A7X6S3R1_9LACO</name>
<dbReference type="GO" id="GO:0046872">
    <property type="term" value="F:metal ion binding"/>
    <property type="evidence" value="ECO:0007669"/>
    <property type="project" value="UniProtKB-KW"/>
</dbReference>